<dbReference type="InterPro" id="IPR002182">
    <property type="entry name" value="NB-ARC"/>
</dbReference>
<dbReference type="SMART" id="SM01043">
    <property type="entry name" value="BTAD"/>
    <property type="match status" value="1"/>
</dbReference>
<dbReference type="PROSITE" id="PS51755">
    <property type="entry name" value="OMPR_PHOB"/>
    <property type="match status" value="1"/>
</dbReference>
<feature type="repeat" description="TPR" evidence="5">
    <location>
        <begin position="921"/>
        <end position="954"/>
    </location>
</feature>
<evidence type="ECO:0000313" key="8">
    <source>
        <dbReference type="EMBL" id="QXJ23364.1"/>
    </source>
</evidence>
<dbReference type="Gene3D" id="1.25.40.10">
    <property type="entry name" value="Tetratricopeptide repeat domain"/>
    <property type="match status" value="2"/>
</dbReference>
<dbReference type="PANTHER" id="PTHR35807">
    <property type="entry name" value="TRANSCRIPTIONAL REGULATOR REDD-RELATED"/>
    <property type="match status" value="1"/>
</dbReference>
<keyword evidence="4" id="KW-0804">Transcription</keyword>
<evidence type="ECO:0000256" key="4">
    <source>
        <dbReference type="ARBA" id="ARBA00023163"/>
    </source>
</evidence>
<keyword evidence="9" id="KW-1185">Reference proteome</keyword>
<accession>A0ABX8QZD7</accession>
<dbReference type="RefSeq" id="WP_231329049.1">
    <property type="nucleotide sequence ID" value="NZ_CP059572.1"/>
</dbReference>
<dbReference type="InterPro" id="IPR051677">
    <property type="entry name" value="AfsR-DnrI-RedD_regulator"/>
</dbReference>
<dbReference type="InterPro" id="IPR019734">
    <property type="entry name" value="TPR_rpt"/>
</dbReference>
<comment type="similarity">
    <text evidence="1">Belongs to the AfsR/DnrI/RedD regulatory family.</text>
</comment>
<dbReference type="InterPro" id="IPR005158">
    <property type="entry name" value="BTAD"/>
</dbReference>
<dbReference type="InterPro" id="IPR016032">
    <property type="entry name" value="Sig_transdc_resp-reg_C-effctor"/>
</dbReference>
<dbReference type="InterPro" id="IPR027417">
    <property type="entry name" value="P-loop_NTPase"/>
</dbReference>
<dbReference type="SUPFAM" id="SSF48452">
    <property type="entry name" value="TPR-like"/>
    <property type="match status" value="3"/>
</dbReference>
<dbReference type="InterPro" id="IPR001867">
    <property type="entry name" value="OmpR/PhoB-type_DNA-bd"/>
</dbReference>
<dbReference type="SUPFAM" id="SSF52540">
    <property type="entry name" value="P-loop containing nucleoside triphosphate hydrolases"/>
    <property type="match status" value="1"/>
</dbReference>
<protein>
    <submittedName>
        <fullName evidence="8">Tetratricopeptide repeat protein</fullName>
    </submittedName>
</protein>
<dbReference type="InterPro" id="IPR036388">
    <property type="entry name" value="WH-like_DNA-bd_sf"/>
</dbReference>
<keyword evidence="5" id="KW-0802">TPR repeat</keyword>
<sequence>MEFGLLGPLEVRRDGEEIRVGAPKLRVVLAALLLRANREVSLGELTDAVWGAGVPAQPVPALRVFVMRLRRLFPVPDLIRTMPDGYRLEIDEGALDLHRFGELASRGTALAGDGELERAGALLDEAMALWRAEPLADVPSDTLHMEAARLQELRLRTEHRRFEVKLRMGLHHDVIGRLRELTAANPLREDLWAQLMLALYRANRQAEAVSAYQAISAGLAAELGVAPGPPLRELYQSILVADPDLTPPGAAPAEGVAEPPRTGSQLPPAIGNFVGRAAEIERIAALLDGGGRVGVPVVTVSGPPGTGKTALAVRVAHQMRGSFPDGRLFVDLHAHSAVRRPSTQTVLARLLRALGHSADDIPVDEDEQVAAYRTALRGKRVLVTVDNAASAAEVRPLIPSEPGCAMLVTSRNELTALTARDGARRVRLDLLSGGESFALLTAILGTETTARQRAATERLAELCGRLPLALRIAASNLAGSHRPDIGAYIQRFLAGRRVRALAMDDDDHIAVGRAFDLSYLSLPPGARAMFRLLALFPGPDVAPEAMAVLAGGTPGEAATALEQLAAASLVQRLPGDRYQVHDLLSEYAADRVRAEHGEAYCDEARARLFDWYLEAVADAVVALYPEFITAIRATTEPAEGPAEGPPPRFGRSRALHWLDAERANLVAVVEHCSEHGPRPMAWKLAEALAWHLGIGGHHTEYLAAARAGLHAARAEGNAAAETAMIGCLVWEHRKLGDLGTALEYVTGALAGGDPADPGRPLLMVWHGSVRLERGELERARQCFAEVAELAEADALPPFLFGAVPLGLGAAAMMAGDFGRALPLLEEALAAATQGQPTVQRVECLMVVGRCLLMMGRWKRAAEVLRTAAREAAGLETRYHRAECLAYLSVALTETGDRTEAFEVAQEALAQSQGLRTRCIAISVWNAVGAVYRHRGDYGEAMEAHERALAAAVQTTIHPYGMAESHLGLARTHYTAGRLDETHEEARLALATAQQFGFEHLGTLARHLLTKVALAS</sequence>
<dbReference type="Pfam" id="PF00931">
    <property type="entry name" value="NB-ARC"/>
    <property type="match status" value="1"/>
</dbReference>
<evidence type="ECO:0000256" key="2">
    <source>
        <dbReference type="ARBA" id="ARBA00023015"/>
    </source>
</evidence>
<dbReference type="SUPFAM" id="SSF46894">
    <property type="entry name" value="C-terminal effector domain of the bipartite response regulators"/>
    <property type="match status" value="1"/>
</dbReference>
<dbReference type="Pfam" id="PF14559">
    <property type="entry name" value="TPR_19"/>
    <property type="match status" value="1"/>
</dbReference>
<evidence type="ECO:0000256" key="3">
    <source>
        <dbReference type="ARBA" id="ARBA00023125"/>
    </source>
</evidence>
<evidence type="ECO:0000256" key="1">
    <source>
        <dbReference type="ARBA" id="ARBA00005820"/>
    </source>
</evidence>
<reference evidence="8" key="1">
    <citation type="submission" date="2020-07" db="EMBL/GenBank/DDBJ databases">
        <authorList>
            <person name="Tarantini F.S."/>
            <person name="Hong K.W."/>
            <person name="Chan K.G."/>
        </authorList>
    </citation>
    <scope>NUCLEOTIDE SEQUENCE</scope>
    <source>
        <strain evidence="8">32-07</strain>
    </source>
</reference>
<proteinExistence type="inferred from homology"/>
<keyword evidence="3 6" id="KW-0238">DNA-binding</keyword>
<dbReference type="SMART" id="SM00028">
    <property type="entry name" value="TPR"/>
    <property type="match status" value="5"/>
</dbReference>
<dbReference type="PROSITE" id="PS50005">
    <property type="entry name" value="TPR"/>
    <property type="match status" value="1"/>
</dbReference>
<gene>
    <name evidence="8" type="ORF">AGRA3207_004508</name>
</gene>
<dbReference type="Proteomes" id="UP001049518">
    <property type="component" value="Chromosome"/>
</dbReference>
<dbReference type="Gene3D" id="1.10.10.10">
    <property type="entry name" value="Winged helix-like DNA-binding domain superfamily/Winged helix DNA-binding domain"/>
    <property type="match status" value="2"/>
</dbReference>
<dbReference type="SMART" id="SM00862">
    <property type="entry name" value="Trans_reg_C"/>
    <property type="match status" value="1"/>
</dbReference>
<dbReference type="Pfam" id="PF03704">
    <property type="entry name" value="BTAD"/>
    <property type="match status" value="1"/>
</dbReference>
<dbReference type="PRINTS" id="PR00364">
    <property type="entry name" value="DISEASERSIST"/>
</dbReference>
<dbReference type="Gene3D" id="3.40.50.300">
    <property type="entry name" value="P-loop containing nucleotide triphosphate hydrolases"/>
    <property type="match status" value="1"/>
</dbReference>
<dbReference type="PANTHER" id="PTHR35807:SF1">
    <property type="entry name" value="TRANSCRIPTIONAL REGULATOR REDD"/>
    <property type="match status" value="1"/>
</dbReference>
<dbReference type="EMBL" id="CP059572">
    <property type="protein sequence ID" value="QXJ23364.1"/>
    <property type="molecule type" value="Genomic_DNA"/>
</dbReference>
<evidence type="ECO:0000313" key="9">
    <source>
        <dbReference type="Proteomes" id="UP001049518"/>
    </source>
</evidence>
<name>A0ABX8QZD7_9ACTN</name>
<evidence type="ECO:0000256" key="6">
    <source>
        <dbReference type="PROSITE-ProRule" id="PRU01091"/>
    </source>
</evidence>
<dbReference type="InterPro" id="IPR011990">
    <property type="entry name" value="TPR-like_helical_dom_sf"/>
</dbReference>
<feature type="DNA-binding region" description="OmpR/PhoB-type" evidence="6">
    <location>
        <begin position="1"/>
        <end position="90"/>
    </location>
</feature>
<organism evidence="8 9">
    <name type="scientific">Actinomadura graeca</name>
    <dbReference type="NCBI Taxonomy" id="2750812"/>
    <lineage>
        <taxon>Bacteria</taxon>
        <taxon>Bacillati</taxon>
        <taxon>Actinomycetota</taxon>
        <taxon>Actinomycetes</taxon>
        <taxon>Streptosporangiales</taxon>
        <taxon>Thermomonosporaceae</taxon>
        <taxon>Actinomadura</taxon>
    </lineage>
</organism>
<feature type="domain" description="OmpR/PhoB-type" evidence="7">
    <location>
        <begin position="1"/>
        <end position="90"/>
    </location>
</feature>
<dbReference type="CDD" id="cd15831">
    <property type="entry name" value="BTAD"/>
    <property type="match status" value="1"/>
</dbReference>
<evidence type="ECO:0000256" key="5">
    <source>
        <dbReference type="PROSITE-ProRule" id="PRU00339"/>
    </source>
</evidence>
<keyword evidence="2" id="KW-0805">Transcription regulation</keyword>
<evidence type="ECO:0000259" key="7">
    <source>
        <dbReference type="PROSITE" id="PS51755"/>
    </source>
</evidence>